<feature type="compositionally biased region" description="Basic and acidic residues" evidence="1">
    <location>
        <begin position="307"/>
        <end position="324"/>
    </location>
</feature>
<feature type="compositionally biased region" description="Low complexity" evidence="1">
    <location>
        <begin position="719"/>
        <end position="733"/>
    </location>
</feature>
<sequence length="757" mass="86405">MDHKAKVRQNRELLRVDRLTDLTLEQLSEGIETCFPSDISRKRFLHVLCSWLGEQVSEASNMNNVPSNELFDRWCRFALNCGHDAKSINNAYEEWTREEQKANSSSPDHDHSIKALCLELAGPFIRDYLGLVGESAGNHGTNVHTYPDRTRSSQREPNPVIGNPLVKEENPIDRGVYMHPDRAKMAQRELSPTSDDHEAKLSISKIDLDGPLIKEEPMNHGSYMHPDRARLSEREPSAGIYDEEEKSPVGHLIANCPTTFDRSFDTKPPSKFVCSVCRQRGGHWPTLCPQNLHPDSITQKRLCATDSARRERERRDLKPGHGENFRLPSPLDAVPSGRRSYGYDRNYHHRRSRSRSHQGRTKVSRDCRRQRSSHYRPTSPRRGSDRREDYHRDDSKSPIKRNREDEEDELDIDSYRASRRRCLPTASKKEGRLSFYDYEDGSSLETPTSGYNNRSVSWEKTKIVRSIPDREASTFTPAKPLYRVKEKQKNRKVSWEDTELENRLSTPRIMEHRGSPQFLPRFPKQTLEELILTCSRVPIFDSVPGYKPEVDQMSSIFQQTAACEMAFFTDRPSLEEPKAMAHESLPVVKNEPITPIKREPSSPIILGVTEYTLDRDPPYDSSVLKLFKDKTVVWVRKIRRNHAEDLWGDAPEAKITTASEDPKMDEDKEAPQPISAEPQSEPVDLAMDSVMSGCDTPGLTAYESKKAPDVFRNESSRQSVPVDSGVDSGISDSSMEEGEIKESIEAESPEASNKFRN</sequence>
<accession>A0AA40CG11</accession>
<evidence type="ECO:0000313" key="2">
    <source>
        <dbReference type="EMBL" id="KAK0636905.1"/>
    </source>
</evidence>
<keyword evidence="3" id="KW-1185">Reference proteome</keyword>
<comment type="caution">
    <text evidence="2">The sequence shown here is derived from an EMBL/GenBank/DDBJ whole genome shotgun (WGS) entry which is preliminary data.</text>
</comment>
<dbReference type="EMBL" id="JAULSR010000001">
    <property type="protein sequence ID" value="KAK0636905.1"/>
    <property type="molecule type" value="Genomic_DNA"/>
</dbReference>
<evidence type="ECO:0000313" key="3">
    <source>
        <dbReference type="Proteomes" id="UP001174934"/>
    </source>
</evidence>
<gene>
    <name evidence="2" type="ORF">B0T17DRAFT_613570</name>
</gene>
<evidence type="ECO:0000256" key="1">
    <source>
        <dbReference type="SAM" id="MobiDB-lite"/>
    </source>
</evidence>
<feature type="compositionally biased region" description="Basic and acidic residues" evidence="1">
    <location>
        <begin position="703"/>
        <end position="715"/>
    </location>
</feature>
<dbReference type="AlphaFoldDB" id="A0AA40CG11"/>
<feature type="region of interest" description="Disordered" evidence="1">
    <location>
        <begin position="305"/>
        <end position="410"/>
    </location>
</feature>
<reference evidence="2" key="1">
    <citation type="submission" date="2023-06" db="EMBL/GenBank/DDBJ databases">
        <title>Genome-scale phylogeny and comparative genomics of the fungal order Sordariales.</title>
        <authorList>
            <consortium name="Lawrence Berkeley National Laboratory"/>
            <person name="Hensen N."/>
            <person name="Bonometti L."/>
            <person name="Westerberg I."/>
            <person name="Brannstrom I.O."/>
            <person name="Guillou S."/>
            <person name="Cros-Aarteil S."/>
            <person name="Calhoun S."/>
            <person name="Haridas S."/>
            <person name="Kuo A."/>
            <person name="Mondo S."/>
            <person name="Pangilinan J."/>
            <person name="Riley R."/>
            <person name="LaButti K."/>
            <person name="Andreopoulos B."/>
            <person name="Lipzen A."/>
            <person name="Chen C."/>
            <person name="Yanf M."/>
            <person name="Daum C."/>
            <person name="Ng V."/>
            <person name="Clum A."/>
            <person name="Steindorff A."/>
            <person name="Ohm R."/>
            <person name="Martin F."/>
            <person name="Silar P."/>
            <person name="Natvig D."/>
            <person name="Lalanne C."/>
            <person name="Gautier V."/>
            <person name="Ament-velasquez S.L."/>
            <person name="Kruys A."/>
            <person name="Hutchinson M.I."/>
            <person name="Powell A.J."/>
            <person name="Barry K."/>
            <person name="Miller A.N."/>
            <person name="Grigoriev I.V."/>
            <person name="Debuchy R."/>
            <person name="Gladieux P."/>
            <person name="Thoren M.H."/>
            <person name="Johannesson H."/>
        </authorList>
    </citation>
    <scope>NUCLEOTIDE SEQUENCE</scope>
    <source>
        <strain evidence="2">SMH3391-2</strain>
    </source>
</reference>
<name>A0AA40CG11_9PEZI</name>
<proteinExistence type="predicted"/>
<feature type="compositionally biased region" description="Basic residues" evidence="1">
    <location>
        <begin position="347"/>
        <end position="362"/>
    </location>
</feature>
<protein>
    <recommendedName>
        <fullName evidence="4">Zinc knuckle CX2CX3GHX4C domain-containing protein</fullName>
    </recommendedName>
</protein>
<feature type="compositionally biased region" description="Basic and acidic residues" evidence="1">
    <location>
        <begin position="382"/>
        <end position="404"/>
    </location>
</feature>
<organism evidence="2 3">
    <name type="scientific">Bombardia bombarda</name>
    <dbReference type="NCBI Taxonomy" id="252184"/>
    <lineage>
        <taxon>Eukaryota</taxon>
        <taxon>Fungi</taxon>
        <taxon>Dikarya</taxon>
        <taxon>Ascomycota</taxon>
        <taxon>Pezizomycotina</taxon>
        <taxon>Sordariomycetes</taxon>
        <taxon>Sordariomycetidae</taxon>
        <taxon>Sordariales</taxon>
        <taxon>Lasiosphaeriaceae</taxon>
        <taxon>Bombardia</taxon>
    </lineage>
</organism>
<feature type="compositionally biased region" description="Basic and acidic residues" evidence="1">
    <location>
        <begin position="660"/>
        <end position="670"/>
    </location>
</feature>
<evidence type="ECO:0008006" key="4">
    <source>
        <dbReference type="Google" id="ProtNLM"/>
    </source>
</evidence>
<feature type="region of interest" description="Disordered" evidence="1">
    <location>
        <begin position="140"/>
        <end position="167"/>
    </location>
</feature>
<feature type="region of interest" description="Disordered" evidence="1">
    <location>
        <begin position="650"/>
        <end position="757"/>
    </location>
</feature>
<dbReference type="Proteomes" id="UP001174934">
    <property type="component" value="Unassembled WGS sequence"/>
</dbReference>